<dbReference type="EMBL" id="BMMV01000031">
    <property type="protein sequence ID" value="GGK24978.1"/>
    <property type="molecule type" value="Genomic_DNA"/>
</dbReference>
<dbReference type="Proteomes" id="UP000660265">
    <property type="component" value="Unassembled WGS sequence"/>
</dbReference>
<dbReference type="Pfam" id="PF12697">
    <property type="entry name" value="Abhydrolase_6"/>
    <property type="match status" value="1"/>
</dbReference>
<comment type="caution">
    <text evidence="3">The sequence shown here is derived from an EMBL/GenBank/DDBJ whole genome shotgun (WGS) entry which is preliminary data.</text>
</comment>
<keyword evidence="3" id="KW-0378">Hydrolase</keyword>
<dbReference type="InterPro" id="IPR000073">
    <property type="entry name" value="AB_hydrolase_1"/>
</dbReference>
<evidence type="ECO:0000313" key="3">
    <source>
        <dbReference type="EMBL" id="GGK24978.1"/>
    </source>
</evidence>
<dbReference type="RefSeq" id="WP_189111285.1">
    <property type="nucleotide sequence ID" value="NZ_BMMV01000031.1"/>
</dbReference>
<evidence type="ECO:0000259" key="2">
    <source>
        <dbReference type="Pfam" id="PF12697"/>
    </source>
</evidence>
<feature type="signal peptide" evidence="1">
    <location>
        <begin position="1"/>
        <end position="33"/>
    </location>
</feature>
<dbReference type="InterPro" id="IPR029058">
    <property type="entry name" value="AB_hydrolase_fold"/>
</dbReference>
<dbReference type="SUPFAM" id="SSF53474">
    <property type="entry name" value="alpha/beta-Hydrolases"/>
    <property type="match status" value="1"/>
</dbReference>
<protein>
    <submittedName>
        <fullName evidence="3">Alpha/beta hydrolase</fullName>
    </submittedName>
</protein>
<keyword evidence="4" id="KW-1185">Reference proteome</keyword>
<dbReference type="Gene3D" id="3.40.50.1820">
    <property type="entry name" value="alpha/beta hydrolase"/>
    <property type="match status" value="1"/>
</dbReference>
<feature type="domain" description="AB hydrolase-1" evidence="2">
    <location>
        <begin position="45"/>
        <end position="260"/>
    </location>
</feature>
<keyword evidence="1" id="KW-0732">Signal</keyword>
<dbReference type="GO" id="GO:0016787">
    <property type="term" value="F:hydrolase activity"/>
    <property type="evidence" value="ECO:0007669"/>
    <property type="project" value="UniProtKB-KW"/>
</dbReference>
<organism evidence="3 4">
    <name type="scientific">Streptomyces camponoticapitis</name>
    <dbReference type="NCBI Taxonomy" id="1616125"/>
    <lineage>
        <taxon>Bacteria</taxon>
        <taxon>Bacillati</taxon>
        <taxon>Actinomycetota</taxon>
        <taxon>Actinomycetes</taxon>
        <taxon>Kitasatosporales</taxon>
        <taxon>Streptomycetaceae</taxon>
        <taxon>Streptomyces</taxon>
    </lineage>
</organism>
<gene>
    <name evidence="3" type="ORF">GCM10011583_66270</name>
</gene>
<evidence type="ECO:0000256" key="1">
    <source>
        <dbReference type="SAM" id="SignalP"/>
    </source>
</evidence>
<sequence>MKRSRKILIPTAGALAAAAVVAAVAINAGTASATASHPAPHRPTVVLVHGAFEDASSFAGVTTELQRDGYTVVAPAVPLRGLAQDSAYVANVVRSIDGPVVLAGHSYGGMLISEVAAQVPDVHALVYAAAFIPRRGESLQDLNEKYPGSLLGPDTTFTVNQADGPELHVKAESFRSVFAADRTAGDAAVAAAGQRPVLASALGDKAQHDSPSSVPVYSIITTQDKAIPPAVQEFMAHRDHARTWKVRSAHDVTTTHSQLVASVIEQAAGRNR</sequence>
<feature type="chain" id="PRO_5045560251" evidence="1">
    <location>
        <begin position="34"/>
        <end position="272"/>
    </location>
</feature>
<name>A0ABQ2EWF9_9ACTN</name>
<reference evidence="4" key="1">
    <citation type="journal article" date="2019" name="Int. J. Syst. Evol. Microbiol.">
        <title>The Global Catalogue of Microorganisms (GCM) 10K type strain sequencing project: providing services to taxonomists for standard genome sequencing and annotation.</title>
        <authorList>
            <consortium name="The Broad Institute Genomics Platform"/>
            <consortium name="The Broad Institute Genome Sequencing Center for Infectious Disease"/>
            <person name="Wu L."/>
            <person name="Ma J."/>
        </authorList>
    </citation>
    <scope>NUCLEOTIDE SEQUENCE [LARGE SCALE GENOMIC DNA]</scope>
    <source>
        <strain evidence="4">CGMCC 4.7275</strain>
    </source>
</reference>
<dbReference type="PROSITE" id="PS51318">
    <property type="entry name" value="TAT"/>
    <property type="match status" value="1"/>
</dbReference>
<dbReference type="PANTHER" id="PTHR37017">
    <property type="entry name" value="AB HYDROLASE-1 DOMAIN-CONTAINING PROTEIN-RELATED"/>
    <property type="match status" value="1"/>
</dbReference>
<dbReference type="InterPro" id="IPR006311">
    <property type="entry name" value="TAT_signal"/>
</dbReference>
<dbReference type="InterPro" id="IPR052897">
    <property type="entry name" value="Sec-Metab_Biosynth_Hydrolase"/>
</dbReference>
<proteinExistence type="predicted"/>
<dbReference type="PANTHER" id="PTHR37017:SF11">
    <property type="entry name" value="ESTERASE_LIPASE_THIOESTERASE DOMAIN-CONTAINING PROTEIN"/>
    <property type="match status" value="1"/>
</dbReference>
<evidence type="ECO:0000313" key="4">
    <source>
        <dbReference type="Proteomes" id="UP000660265"/>
    </source>
</evidence>
<accession>A0ABQ2EWF9</accession>